<evidence type="ECO:0008006" key="3">
    <source>
        <dbReference type="Google" id="ProtNLM"/>
    </source>
</evidence>
<comment type="caution">
    <text evidence="1">The sequence shown here is derived from an EMBL/GenBank/DDBJ whole genome shotgun (WGS) entry which is preliminary data.</text>
</comment>
<dbReference type="RefSeq" id="WP_114086781.1">
    <property type="nucleotide sequence ID" value="NZ_JPWH01000001.1"/>
</dbReference>
<protein>
    <recommendedName>
        <fullName evidence="3">EcsC family protein</fullName>
    </recommendedName>
</protein>
<gene>
    <name evidence="1" type="ORF">TH25_02435</name>
</gene>
<evidence type="ECO:0000313" key="2">
    <source>
        <dbReference type="Proteomes" id="UP000252517"/>
    </source>
</evidence>
<dbReference type="InterPro" id="IPR024787">
    <property type="entry name" value="EcsC"/>
</dbReference>
<dbReference type="Proteomes" id="UP000252517">
    <property type="component" value="Unassembled WGS sequence"/>
</dbReference>
<dbReference type="Pfam" id="PF12787">
    <property type="entry name" value="EcsC"/>
    <property type="match status" value="1"/>
</dbReference>
<evidence type="ECO:0000313" key="1">
    <source>
        <dbReference type="EMBL" id="RCK54197.1"/>
    </source>
</evidence>
<organism evidence="1 2">
    <name type="scientific">Thalassospira profundimaris</name>
    <dbReference type="NCBI Taxonomy" id="502049"/>
    <lineage>
        <taxon>Bacteria</taxon>
        <taxon>Pseudomonadati</taxon>
        <taxon>Pseudomonadota</taxon>
        <taxon>Alphaproteobacteria</taxon>
        <taxon>Rhodospirillales</taxon>
        <taxon>Thalassospiraceae</taxon>
        <taxon>Thalassospira</taxon>
    </lineage>
</organism>
<reference evidence="1 2" key="1">
    <citation type="submission" date="2014-07" db="EMBL/GenBank/DDBJ databases">
        <title>Draft genome sequence of Thalassospira profundimaris S25-3-2.</title>
        <authorList>
            <person name="Lai Q."/>
            <person name="Shao Z."/>
        </authorList>
    </citation>
    <scope>NUCLEOTIDE SEQUENCE [LARGE SCALE GENOMIC DNA]</scope>
    <source>
        <strain evidence="1 2">S25-3-2</strain>
    </source>
</reference>
<proteinExistence type="predicted"/>
<accession>A0A367XKK2</accession>
<sequence length="227" mass="24668">MDEVVLPSDGNVVKEEGKSTLLKAVEILVAEPKKIRDEISQMKLAYSEKHSQDKTEEEITEMMVEKIISNYSYYCAFSGGVTALTGVVPGLGTVVATFGGTTADIALTMKYQIEMTMAIASAYGRDITETKERDYCFLIAGLGALSHAAQEGGKQVGSKALVKMSQQYLTKGVLVAIKEVFKKIGITFTRKALEKSIPFGVGVVIGFSVNKGMTYYIGKKVQEDYSV</sequence>
<dbReference type="OrthoDB" id="6841790at2"/>
<dbReference type="EMBL" id="JPWH01000001">
    <property type="protein sequence ID" value="RCK54197.1"/>
    <property type="molecule type" value="Genomic_DNA"/>
</dbReference>
<name>A0A367XKK2_9PROT</name>
<dbReference type="AlphaFoldDB" id="A0A367XKK2"/>